<comment type="caution">
    <text evidence="2">The sequence shown here is derived from an EMBL/GenBank/DDBJ whole genome shotgun (WGS) entry which is preliminary data.</text>
</comment>
<sequence>MTSSHSLRTFAAGLALALSTTAAFAATPTPTPFTATYQVSQGGQVIGEAVVTLKPAGNGQWVYSNQIKGTGGIAAALGANSNETTTFRWNNGAPETVSYDYKMDAGFKNKQRHTEVNWSSNQVTVDEGKGPMTYASAPGLVDRNTTSYALGLALRAGKQSVSLPVAVKRNVETQEFKVTGKDAVKVPAGSFQTERVVRSGDEKTFSAWYAPQKYPVPVKLSQSDGGNLELQLVSYKSGN</sequence>
<evidence type="ECO:0000256" key="1">
    <source>
        <dbReference type="SAM" id="SignalP"/>
    </source>
</evidence>
<gene>
    <name evidence="2" type="ORF">ISP20_15040</name>
</gene>
<keyword evidence="1" id="KW-0732">Signal</keyword>
<dbReference type="RefSeq" id="WP_204636935.1">
    <property type="nucleotide sequence ID" value="NZ_JADIKC010000007.1"/>
</dbReference>
<proteinExistence type="predicted"/>
<feature type="signal peptide" evidence="1">
    <location>
        <begin position="1"/>
        <end position="25"/>
    </location>
</feature>
<organism evidence="2 3">
    <name type="scientific">Dyella kyungheensis</name>
    <dbReference type="NCBI Taxonomy" id="1242174"/>
    <lineage>
        <taxon>Bacteria</taxon>
        <taxon>Pseudomonadati</taxon>
        <taxon>Pseudomonadota</taxon>
        <taxon>Gammaproteobacteria</taxon>
        <taxon>Lysobacterales</taxon>
        <taxon>Rhodanobacteraceae</taxon>
        <taxon>Dyella</taxon>
    </lineage>
</organism>
<protein>
    <submittedName>
        <fullName evidence="2">DUF3108 domain-containing protein</fullName>
    </submittedName>
</protein>
<dbReference type="InterPro" id="IPR021457">
    <property type="entry name" value="DUF3108"/>
</dbReference>
<dbReference type="Proteomes" id="UP001430065">
    <property type="component" value="Unassembled WGS sequence"/>
</dbReference>
<evidence type="ECO:0000313" key="3">
    <source>
        <dbReference type="Proteomes" id="UP001430065"/>
    </source>
</evidence>
<dbReference type="EMBL" id="JADIKC010000007">
    <property type="protein sequence ID" value="MBM7122480.1"/>
    <property type="molecule type" value="Genomic_DNA"/>
</dbReference>
<accession>A0ABS2JUJ2</accession>
<feature type="chain" id="PRO_5046581952" evidence="1">
    <location>
        <begin position="26"/>
        <end position="239"/>
    </location>
</feature>
<keyword evidence="3" id="KW-1185">Reference proteome</keyword>
<dbReference type="Pfam" id="PF11306">
    <property type="entry name" value="DUF3108"/>
    <property type="match status" value="1"/>
</dbReference>
<name>A0ABS2JUJ2_9GAMM</name>
<evidence type="ECO:0000313" key="2">
    <source>
        <dbReference type="EMBL" id="MBM7122480.1"/>
    </source>
</evidence>
<reference evidence="2 3" key="1">
    <citation type="submission" date="2020-10" db="EMBL/GenBank/DDBJ databases">
        <title>Phylogeny of dyella-like bacteria.</title>
        <authorList>
            <person name="Fu J."/>
        </authorList>
    </citation>
    <scope>NUCLEOTIDE SEQUENCE [LARGE SCALE GENOMIC DNA]</scope>
    <source>
        <strain evidence="2 3">THG-B117</strain>
    </source>
</reference>